<dbReference type="InterPro" id="IPR038606">
    <property type="entry name" value="To_sf"/>
</dbReference>
<proteinExistence type="predicted"/>
<accession>A0A2S2R6B4</accession>
<evidence type="ECO:0000313" key="2">
    <source>
        <dbReference type="EMBL" id="MBY85463.1"/>
    </source>
</evidence>
<dbReference type="PANTHER" id="PTHR11008:SF41">
    <property type="entry name" value="RE70318P"/>
    <property type="match status" value="1"/>
</dbReference>
<dbReference type="OrthoDB" id="8174700at2759"/>
<reference evidence="2" key="1">
    <citation type="submission" date="2018-04" db="EMBL/GenBank/DDBJ databases">
        <title>Transcriptome assembly of Sipha flava.</title>
        <authorList>
            <person name="Scully E.D."/>
            <person name="Geib S.M."/>
            <person name="Palmer N.A."/>
            <person name="Koch K."/>
            <person name="Bradshaw J."/>
            <person name="Heng-Moss T."/>
            <person name="Sarath G."/>
        </authorList>
    </citation>
    <scope>NUCLEOTIDE SEQUENCE</scope>
</reference>
<dbReference type="PANTHER" id="PTHR11008">
    <property type="entry name" value="PROTEIN TAKEOUT-LIKE PROTEIN"/>
    <property type="match status" value="1"/>
</dbReference>
<name>A0A2S2R6B4_9HEMI</name>
<sequence length="277" mass="31521">MMPSSHVGSVKTSSLMLSAVLAALVCVTAAKPAKNIKLAKYVPNLCKFSDPMLDKCMTDNVKEILKYAKTGIPELNIPVLEPFIIQELDLTIFRGISSTLLGGGSQRTDKHKSYVRNLKIHHSSEFTMNQLKSNFKNKEFYLDLFFPRFEMEGEYDVNLQMFNMPIKSTGPVYINVTNTLVKATLNGQTIKRKNETYLLFDTISINVDFKDFSVMIENLFKKDQNLNRGINDMIKTQKAELRKLMMPMIEELAGKMVLDMVNKILANLPLEEVFIMD</sequence>
<keyword evidence="1" id="KW-0732">Signal</keyword>
<evidence type="ECO:0000256" key="1">
    <source>
        <dbReference type="SAM" id="SignalP"/>
    </source>
</evidence>
<dbReference type="Gene3D" id="3.15.10.30">
    <property type="entry name" value="Haemolymph juvenile hormone binding protein"/>
    <property type="match status" value="1"/>
</dbReference>
<dbReference type="InterPro" id="IPR010562">
    <property type="entry name" value="Haemolymph_juvenile_hormone-bd"/>
</dbReference>
<dbReference type="SMART" id="SM00700">
    <property type="entry name" value="JHBP"/>
    <property type="match status" value="1"/>
</dbReference>
<dbReference type="EMBL" id="GGMS01016260">
    <property type="protein sequence ID" value="MBY85463.1"/>
    <property type="molecule type" value="Transcribed_RNA"/>
</dbReference>
<dbReference type="Pfam" id="PF06585">
    <property type="entry name" value="JHBP"/>
    <property type="match status" value="1"/>
</dbReference>
<dbReference type="GO" id="GO:0005615">
    <property type="term" value="C:extracellular space"/>
    <property type="evidence" value="ECO:0007669"/>
    <property type="project" value="TreeGrafter"/>
</dbReference>
<feature type="signal peptide" evidence="1">
    <location>
        <begin position="1"/>
        <end position="30"/>
    </location>
</feature>
<feature type="chain" id="PRO_5015715060" evidence="1">
    <location>
        <begin position="31"/>
        <end position="277"/>
    </location>
</feature>
<organism evidence="2">
    <name type="scientific">Sipha flava</name>
    <name type="common">yellow sugarcane aphid</name>
    <dbReference type="NCBI Taxonomy" id="143950"/>
    <lineage>
        <taxon>Eukaryota</taxon>
        <taxon>Metazoa</taxon>
        <taxon>Ecdysozoa</taxon>
        <taxon>Arthropoda</taxon>
        <taxon>Hexapoda</taxon>
        <taxon>Insecta</taxon>
        <taxon>Pterygota</taxon>
        <taxon>Neoptera</taxon>
        <taxon>Paraneoptera</taxon>
        <taxon>Hemiptera</taxon>
        <taxon>Sternorrhyncha</taxon>
        <taxon>Aphidomorpha</taxon>
        <taxon>Aphidoidea</taxon>
        <taxon>Aphididae</taxon>
        <taxon>Sipha</taxon>
    </lineage>
</organism>
<dbReference type="AlphaFoldDB" id="A0A2S2R6B4"/>
<gene>
    <name evidence="2" type="ORF">g.109522</name>
</gene>
<protein>
    <submittedName>
        <fullName evidence="2">Circadian clock-controlled protein</fullName>
    </submittedName>
</protein>